<feature type="signal peptide" evidence="7">
    <location>
        <begin position="1"/>
        <end position="22"/>
    </location>
</feature>
<reference evidence="10 11" key="1">
    <citation type="submission" date="2024-01" db="EMBL/GenBank/DDBJ databases">
        <title>The complete chloroplast genome sequence of Lithospermum erythrorhizon: insights into the phylogenetic relationship among Boraginaceae species and the maternal lineages of purple gromwells.</title>
        <authorList>
            <person name="Okada T."/>
            <person name="Watanabe K."/>
        </authorList>
    </citation>
    <scope>NUCLEOTIDE SEQUENCE [LARGE SCALE GENOMIC DNA]</scope>
</reference>
<keyword evidence="3 7" id="KW-0732">Signal</keyword>
<organism evidence="10 11">
    <name type="scientific">Lithospermum erythrorhizon</name>
    <name type="common">Purple gromwell</name>
    <name type="synonym">Lithospermum officinale var. erythrorhizon</name>
    <dbReference type="NCBI Taxonomy" id="34254"/>
    <lineage>
        <taxon>Eukaryota</taxon>
        <taxon>Viridiplantae</taxon>
        <taxon>Streptophyta</taxon>
        <taxon>Embryophyta</taxon>
        <taxon>Tracheophyta</taxon>
        <taxon>Spermatophyta</taxon>
        <taxon>Magnoliopsida</taxon>
        <taxon>eudicotyledons</taxon>
        <taxon>Gunneridae</taxon>
        <taxon>Pentapetalae</taxon>
        <taxon>asterids</taxon>
        <taxon>lamiids</taxon>
        <taxon>Boraginales</taxon>
        <taxon>Boraginaceae</taxon>
        <taxon>Boraginoideae</taxon>
        <taxon>Lithospermeae</taxon>
        <taxon>Lithospermum</taxon>
    </lineage>
</organism>
<evidence type="ECO:0000256" key="1">
    <source>
        <dbReference type="ARBA" id="ARBA00004167"/>
    </source>
</evidence>
<evidence type="ECO:0000256" key="2">
    <source>
        <dbReference type="ARBA" id="ARBA00012513"/>
    </source>
</evidence>
<evidence type="ECO:0000259" key="8">
    <source>
        <dbReference type="Pfam" id="PF13947"/>
    </source>
</evidence>
<dbReference type="Proteomes" id="UP001454036">
    <property type="component" value="Unassembled WGS sequence"/>
</dbReference>
<comment type="catalytic activity">
    <reaction evidence="6">
        <text>L-seryl-[protein] + ATP = O-phospho-L-seryl-[protein] + ADP + H(+)</text>
        <dbReference type="Rhea" id="RHEA:17989"/>
        <dbReference type="Rhea" id="RHEA-COMP:9863"/>
        <dbReference type="Rhea" id="RHEA-COMP:11604"/>
        <dbReference type="ChEBI" id="CHEBI:15378"/>
        <dbReference type="ChEBI" id="CHEBI:29999"/>
        <dbReference type="ChEBI" id="CHEBI:30616"/>
        <dbReference type="ChEBI" id="CHEBI:83421"/>
        <dbReference type="ChEBI" id="CHEBI:456216"/>
        <dbReference type="EC" id="2.7.11.1"/>
    </reaction>
</comment>
<feature type="chain" id="PRO_5043663102" description="non-specific serine/threonine protein kinase" evidence="7">
    <location>
        <begin position="23"/>
        <end position="297"/>
    </location>
</feature>
<dbReference type="InterPro" id="IPR032872">
    <property type="entry name" value="WAK_assoc_C"/>
</dbReference>
<dbReference type="PANTHER" id="PTHR33355:SF10">
    <property type="entry name" value="EGF-LIKE DOMAIN-CONTAINING PROTEIN"/>
    <property type="match status" value="1"/>
</dbReference>
<keyword evidence="11" id="KW-1185">Reference proteome</keyword>
<accession>A0AAV3R284</accession>
<dbReference type="Pfam" id="PF14380">
    <property type="entry name" value="WAK_assoc"/>
    <property type="match status" value="1"/>
</dbReference>
<evidence type="ECO:0000256" key="4">
    <source>
        <dbReference type="ARBA" id="ARBA00023180"/>
    </source>
</evidence>
<evidence type="ECO:0000259" key="9">
    <source>
        <dbReference type="Pfam" id="PF14380"/>
    </source>
</evidence>
<name>A0AAV3R284_LITER</name>
<dbReference type="GO" id="GO:0030247">
    <property type="term" value="F:polysaccharide binding"/>
    <property type="evidence" value="ECO:0007669"/>
    <property type="project" value="InterPro"/>
</dbReference>
<proteinExistence type="predicted"/>
<dbReference type="PANTHER" id="PTHR33355">
    <property type="entry name" value="WALL-ASSOCIATED RECEPTOR KINASE CARBOXY-TERMINAL PROTEIN-RELATED"/>
    <property type="match status" value="1"/>
</dbReference>
<evidence type="ECO:0000256" key="7">
    <source>
        <dbReference type="SAM" id="SignalP"/>
    </source>
</evidence>
<dbReference type="AlphaFoldDB" id="A0AAV3R284"/>
<keyword evidence="4" id="KW-0325">Glycoprotein</keyword>
<sequence length="297" mass="33090">MKTTHLLQTIIFFFYLPSLISSQTCKNTCGTIPIKYPFGTGTGCGDPHFQPYVYCENGQLNFKTHTGCYQVSSIDYNKNVMYISDTSMSTCACWQPSKGFSLDWNAPFSFQDDTIFALLDCSVDSSPIYKSSGGENNSSFPMCDNQGAEICSLLYSCQAVSRIDLPVSTCCVYAPVDLGPSFDMDLQKLKCTSYSSIHGFNGQFPNPQGWNYGISLKYKFNFNNDYPIVCDNCEKSHGVCGYNGPYNAFSCNCPTGVNTTTDCYLGPVWNNSIQIISGKIRPFFIFFMAWLFIVALM</sequence>
<evidence type="ECO:0000313" key="11">
    <source>
        <dbReference type="Proteomes" id="UP001454036"/>
    </source>
</evidence>
<evidence type="ECO:0000256" key="5">
    <source>
        <dbReference type="ARBA" id="ARBA00047899"/>
    </source>
</evidence>
<dbReference type="InterPro" id="IPR025287">
    <property type="entry name" value="WAK_GUB"/>
</dbReference>
<evidence type="ECO:0000313" key="10">
    <source>
        <dbReference type="EMBL" id="GAA0169190.1"/>
    </source>
</evidence>
<evidence type="ECO:0000256" key="3">
    <source>
        <dbReference type="ARBA" id="ARBA00022729"/>
    </source>
</evidence>
<comment type="catalytic activity">
    <reaction evidence="5">
        <text>L-threonyl-[protein] + ATP = O-phospho-L-threonyl-[protein] + ADP + H(+)</text>
        <dbReference type="Rhea" id="RHEA:46608"/>
        <dbReference type="Rhea" id="RHEA-COMP:11060"/>
        <dbReference type="Rhea" id="RHEA-COMP:11605"/>
        <dbReference type="ChEBI" id="CHEBI:15378"/>
        <dbReference type="ChEBI" id="CHEBI:30013"/>
        <dbReference type="ChEBI" id="CHEBI:30616"/>
        <dbReference type="ChEBI" id="CHEBI:61977"/>
        <dbReference type="ChEBI" id="CHEBI:456216"/>
        <dbReference type="EC" id="2.7.11.1"/>
    </reaction>
</comment>
<dbReference type="GO" id="GO:0016020">
    <property type="term" value="C:membrane"/>
    <property type="evidence" value="ECO:0007669"/>
    <property type="project" value="UniProtKB-SubCell"/>
</dbReference>
<comment type="caution">
    <text evidence="10">The sequence shown here is derived from an EMBL/GenBank/DDBJ whole genome shotgun (WGS) entry which is preliminary data.</text>
</comment>
<dbReference type="GO" id="GO:0004674">
    <property type="term" value="F:protein serine/threonine kinase activity"/>
    <property type="evidence" value="ECO:0007669"/>
    <property type="project" value="UniProtKB-EC"/>
</dbReference>
<feature type="domain" description="Wall-associated receptor kinase C-terminal" evidence="9">
    <location>
        <begin position="210"/>
        <end position="254"/>
    </location>
</feature>
<protein>
    <recommendedName>
        <fullName evidence="2">non-specific serine/threonine protein kinase</fullName>
        <ecNumber evidence="2">2.7.11.1</ecNumber>
    </recommendedName>
</protein>
<dbReference type="EMBL" id="BAABME010006744">
    <property type="protein sequence ID" value="GAA0169190.1"/>
    <property type="molecule type" value="Genomic_DNA"/>
</dbReference>
<comment type="subcellular location">
    <subcellularLocation>
        <location evidence="1">Membrane</location>
        <topology evidence="1">Single-pass membrane protein</topology>
    </subcellularLocation>
</comment>
<feature type="domain" description="Wall-associated receptor kinase galacturonan-binding" evidence="8">
    <location>
        <begin position="25"/>
        <end position="85"/>
    </location>
</feature>
<dbReference type="Pfam" id="PF13947">
    <property type="entry name" value="GUB_WAK_bind"/>
    <property type="match status" value="1"/>
</dbReference>
<evidence type="ECO:0000256" key="6">
    <source>
        <dbReference type="ARBA" id="ARBA00048679"/>
    </source>
</evidence>
<dbReference type="EC" id="2.7.11.1" evidence="2"/>
<gene>
    <name evidence="10" type="ORF">LIER_23731</name>
</gene>